<evidence type="ECO:0000313" key="1">
    <source>
        <dbReference type="EMBL" id="PVH91126.1"/>
    </source>
</evidence>
<name>A0A2V1CZH4_9PLEO</name>
<proteinExistence type="predicted"/>
<dbReference type="Proteomes" id="UP000244855">
    <property type="component" value="Unassembled WGS sequence"/>
</dbReference>
<gene>
    <name evidence="1" type="ORF">DM02DRAFT_664318</name>
</gene>
<protein>
    <submittedName>
        <fullName evidence="1">Uncharacterized protein</fullName>
    </submittedName>
</protein>
<dbReference type="STRING" id="97972.A0A2V1CZH4"/>
<organism evidence="1 2">
    <name type="scientific">Periconia macrospinosa</name>
    <dbReference type="NCBI Taxonomy" id="97972"/>
    <lineage>
        <taxon>Eukaryota</taxon>
        <taxon>Fungi</taxon>
        <taxon>Dikarya</taxon>
        <taxon>Ascomycota</taxon>
        <taxon>Pezizomycotina</taxon>
        <taxon>Dothideomycetes</taxon>
        <taxon>Pleosporomycetidae</taxon>
        <taxon>Pleosporales</taxon>
        <taxon>Massarineae</taxon>
        <taxon>Periconiaceae</taxon>
        <taxon>Periconia</taxon>
    </lineage>
</organism>
<feature type="non-terminal residue" evidence="1">
    <location>
        <position position="61"/>
    </location>
</feature>
<accession>A0A2V1CZH4</accession>
<evidence type="ECO:0000313" key="2">
    <source>
        <dbReference type="Proteomes" id="UP000244855"/>
    </source>
</evidence>
<keyword evidence="2" id="KW-1185">Reference proteome</keyword>
<dbReference type="EMBL" id="KZ805951">
    <property type="protein sequence ID" value="PVH91126.1"/>
    <property type="molecule type" value="Genomic_DNA"/>
</dbReference>
<dbReference type="AlphaFoldDB" id="A0A2V1CZH4"/>
<feature type="non-terminal residue" evidence="1">
    <location>
        <position position="1"/>
    </location>
</feature>
<sequence length="61" mass="7025">EYIVGPLPTTYVTSVQPLTFPFNNQKSGKSRLASIFTVNITKWFPQFSSDIEDITRELWNT</sequence>
<reference evidence="1 2" key="1">
    <citation type="journal article" date="2018" name="Sci. Rep.">
        <title>Comparative genomics provides insights into the lifestyle and reveals functional heterogeneity of dark septate endophytic fungi.</title>
        <authorList>
            <person name="Knapp D.G."/>
            <person name="Nemeth J.B."/>
            <person name="Barry K."/>
            <person name="Hainaut M."/>
            <person name="Henrissat B."/>
            <person name="Johnson J."/>
            <person name="Kuo A."/>
            <person name="Lim J.H.P."/>
            <person name="Lipzen A."/>
            <person name="Nolan M."/>
            <person name="Ohm R.A."/>
            <person name="Tamas L."/>
            <person name="Grigoriev I.V."/>
            <person name="Spatafora J.W."/>
            <person name="Nagy L.G."/>
            <person name="Kovacs G.M."/>
        </authorList>
    </citation>
    <scope>NUCLEOTIDE SEQUENCE [LARGE SCALE GENOMIC DNA]</scope>
    <source>
        <strain evidence="1 2">DSE2036</strain>
    </source>
</reference>